<dbReference type="PROSITE" id="PS51462">
    <property type="entry name" value="NUDIX"/>
    <property type="match status" value="1"/>
</dbReference>
<dbReference type="CDD" id="cd18879">
    <property type="entry name" value="NUDIX_Hydrolase"/>
    <property type="match status" value="1"/>
</dbReference>
<name>A0A261G7J4_9BIFI</name>
<protein>
    <submittedName>
        <fullName evidence="4">ADP-ribose pyrophosphatase</fullName>
    </submittedName>
</protein>
<keyword evidence="2" id="KW-0378">Hydrolase</keyword>
<dbReference type="AlphaFoldDB" id="A0A261G7J4"/>
<evidence type="ECO:0000313" key="5">
    <source>
        <dbReference type="Proteomes" id="UP000216057"/>
    </source>
</evidence>
<evidence type="ECO:0000259" key="3">
    <source>
        <dbReference type="PROSITE" id="PS51462"/>
    </source>
</evidence>
<comment type="caution">
    <text evidence="4">The sequence shown here is derived from an EMBL/GenBank/DDBJ whole genome shotgun (WGS) entry which is preliminary data.</text>
</comment>
<sequence>MESKNLSVTMMRFFDSGSASAQNDGINIANGSKEITMATPQFVLDLRKKIGHDLLWMMGVTGLVRDGQGRILLGRRSDTGEWALVYGINEPGEQPADTVVREIKEETGVDAVVTDLVSVTSDPNPMTYVNGDIAQYMDHSFLCEVAPGGNAEPFVGDDESLNVGWFAMDDLPEPLAKSTVERLALFRTFIENKAKGDAHALFRYDGTQR</sequence>
<dbReference type="PANTHER" id="PTHR43046:SF16">
    <property type="entry name" value="ADP-RIBOSE PYROPHOSPHATASE YJHB-RELATED"/>
    <property type="match status" value="1"/>
</dbReference>
<dbReference type="InterPro" id="IPR020084">
    <property type="entry name" value="NUDIX_hydrolase_CS"/>
</dbReference>
<dbReference type="EMBL" id="MWWZ01000008">
    <property type="protein sequence ID" value="OZG67407.1"/>
    <property type="molecule type" value="Genomic_DNA"/>
</dbReference>
<comment type="cofactor">
    <cofactor evidence="1">
        <name>Mg(2+)</name>
        <dbReference type="ChEBI" id="CHEBI:18420"/>
    </cofactor>
</comment>
<dbReference type="InterPro" id="IPR000086">
    <property type="entry name" value="NUDIX_hydrolase_dom"/>
</dbReference>
<gene>
    <name evidence="4" type="ORF">BEUL_1498</name>
</gene>
<organism evidence="4 5">
    <name type="scientific">Bifidobacterium eulemuris</name>
    <dbReference type="NCBI Taxonomy" id="1765219"/>
    <lineage>
        <taxon>Bacteria</taxon>
        <taxon>Bacillati</taxon>
        <taxon>Actinomycetota</taxon>
        <taxon>Actinomycetes</taxon>
        <taxon>Bifidobacteriales</taxon>
        <taxon>Bifidobacteriaceae</taxon>
        <taxon>Bifidobacterium</taxon>
    </lineage>
</organism>
<accession>A0A261G7J4</accession>
<dbReference type="Pfam" id="PF00293">
    <property type="entry name" value="NUDIX"/>
    <property type="match status" value="1"/>
</dbReference>
<evidence type="ECO:0000256" key="2">
    <source>
        <dbReference type="ARBA" id="ARBA00022801"/>
    </source>
</evidence>
<dbReference type="PROSITE" id="PS00893">
    <property type="entry name" value="NUDIX_BOX"/>
    <property type="match status" value="1"/>
</dbReference>
<dbReference type="InterPro" id="IPR015797">
    <property type="entry name" value="NUDIX_hydrolase-like_dom_sf"/>
</dbReference>
<feature type="domain" description="Nudix hydrolase" evidence="3">
    <location>
        <begin position="55"/>
        <end position="188"/>
    </location>
</feature>
<evidence type="ECO:0000313" key="4">
    <source>
        <dbReference type="EMBL" id="OZG67407.1"/>
    </source>
</evidence>
<dbReference type="Gene3D" id="3.90.79.10">
    <property type="entry name" value="Nucleoside Triphosphate Pyrophosphohydrolase"/>
    <property type="match status" value="1"/>
</dbReference>
<evidence type="ECO:0000256" key="1">
    <source>
        <dbReference type="ARBA" id="ARBA00001946"/>
    </source>
</evidence>
<dbReference type="SUPFAM" id="SSF55811">
    <property type="entry name" value="Nudix"/>
    <property type="match status" value="1"/>
</dbReference>
<proteinExistence type="predicted"/>
<dbReference type="GO" id="GO:0016787">
    <property type="term" value="F:hydrolase activity"/>
    <property type="evidence" value="ECO:0007669"/>
    <property type="project" value="UniProtKB-KW"/>
</dbReference>
<reference evidence="4 5" key="1">
    <citation type="journal article" date="2017" name="BMC Genomics">
        <title>Comparative genomic and phylogenomic analyses of the Bifidobacteriaceae family.</title>
        <authorList>
            <person name="Lugli G.A."/>
            <person name="Milani C."/>
            <person name="Turroni F."/>
            <person name="Duranti S."/>
            <person name="Mancabelli L."/>
            <person name="Mangifesta M."/>
            <person name="Ferrario C."/>
            <person name="Modesto M."/>
            <person name="Mattarelli P."/>
            <person name="Jiri K."/>
            <person name="van Sinderen D."/>
            <person name="Ventura M."/>
        </authorList>
    </citation>
    <scope>NUCLEOTIDE SEQUENCE [LARGE SCALE GENOMIC DNA]</scope>
    <source>
        <strain evidence="4 5">DSM 100216</strain>
    </source>
</reference>
<dbReference type="PANTHER" id="PTHR43046">
    <property type="entry name" value="GDP-MANNOSE MANNOSYL HYDROLASE"/>
    <property type="match status" value="1"/>
</dbReference>
<dbReference type="Proteomes" id="UP000216057">
    <property type="component" value="Unassembled WGS sequence"/>
</dbReference>